<dbReference type="Proteomes" id="UP000000851">
    <property type="component" value="Chromosome"/>
</dbReference>
<proteinExistence type="predicted"/>
<sequence length="363" mass="40203">MASRLFDGALINDEPILKAQLKRTWRMLLMVVSASMAVVGLVFVVLRNHFGASSDIHNVVLEVGVNLALFGCTTLLVTVIASQQLEHQILGELNTRLNAHVKNVGDTMNEVQSEFRKTIETFLPLFGNGRDLGLDNIFLTRTDALIDIESHLRDELKSAAVESSRTGGPDDRDGPRARLWFVGTSLKGILEASALGFDGAGILSWAASLAAQDLLDLRVLLTHPTFARVRARQEHRAGTAIPEEISEALEFLHAHQVNAACIRMTQASPTVFAIATRERMLLNPYPYGAEAHRSFSIIVKRVHQEPNDHDSLHRDIFEQYEQRHFVRPWDDGLPVEQGAKEDPFVIPEATFNPLRPDGGDPAA</sequence>
<gene>
    <name evidence="2" type="ordered locus">Caci_0464</name>
</gene>
<keyword evidence="3" id="KW-1185">Reference proteome</keyword>
<evidence type="ECO:0000313" key="3">
    <source>
        <dbReference type="Proteomes" id="UP000000851"/>
    </source>
</evidence>
<feature type="transmembrane region" description="Helical" evidence="1">
    <location>
        <begin position="59"/>
        <end position="81"/>
    </location>
</feature>
<keyword evidence="1" id="KW-0812">Transmembrane</keyword>
<dbReference type="HOGENOM" id="CLU_762256_0_0_11"/>
<dbReference type="InParanoid" id="C7PX65"/>
<dbReference type="KEGG" id="cai:Caci_0464"/>
<dbReference type="STRING" id="479433.Caci_0464"/>
<dbReference type="RefSeq" id="WP_012784711.1">
    <property type="nucleotide sequence ID" value="NC_013131.1"/>
</dbReference>
<evidence type="ECO:0000313" key="2">
    <source>
        <dbReference type="EMBL" id="ACU69416.1"/>
    </source>
</evidence>
<evidence type="ECO:0000256" key="1">
    <source>
        <dbReference type="SAM" id="Phobius"/>
    </source>
</evidence>
<keyword evidence="1" id="KW-0472">Membrane</keyword>
<name>C7PX65_CATAD</name>
<organism evidence="2 3">
    <name type="scientific">Catenulispora acidiphila (strain DSM 44928 / JCM 14897 / NBRC 102108 / NRRL B-24433 / ID139908)</name>
    <dbReference type="NCBI Taxonomy" id="479433"/>
    <lineage>
        <taxon>Bacteria</taxon>
        <taxon>Bacillati</taxon>
        <taxon>Actinomycetota</taxon>
        <taxon>Actinomycetes</taxon>
        <taxon>Catenulisporales</taxon>
        <taxon>Catenulisporaceae</taxon>
        <taxon>Catenulispora</taxon>
    </lineage>
</organism>
<dbReference type="AlphaFoldDB" id="C7PX65"/>
<accession>C7PX65</accession>
<dbReference type="EMBL" id="CP001700">
    <property type="protein sequence ID" value="ACU69416.1"/>
    <property type="molecule type" value="Genomic_DNA"/>
</dbReference>
<reference evidence="2 3" key="1">
    <citation type="journal article" date="2009" name="Stand. Genomic Sci.">
        <title>Complete genome sequence of Catenulispora acidiphila type strain (ID 139908).</title>
        <authorList>
            <person name="Copeland A."/>
            <person name="Lapidus A."/>
            <person name="Glavina Del Rio T."/>
            <person name="Nolan M."/>
            <person name="Lucas S."/>
            <person name="Chen F."/>
            <person name="Tice H."/>
            <person name="Cheng J.F."/>
            <person name="Bruce D."/>
            <person name="Goodwin L."/>
            <person name="Pitluck S."/>
            <person name="Mikhailova N."/>
            <person name="Pati A."/>
            <person name="Ivanova N."/>
            <person name="Mavromatis K."/>
            <person name="Chen A."/>
            <person name="Palaniappan K."/>
            <person name="Chain P."/>
            <person name="Land M."/>
            <person name="Hauser L."/>
            <person name="Chang Y.J."/>
            <person name="Jeffries C.D."/>
            <person name="Chertkov O."/>
            <person name="Brettin T."/>
            <person name="Detter J.C."/>
            <person name="Han C."/>
            <person name="Ali Z."/>
            <person name="Tindall B.J."/>
            <person name="Goker M."/>
            <person name="Bristow J."/>
            <person name="Eisen J.A."/>
            <person name="Markowitz V."/>
            <person name="Hugenholtz P."/>
            <person name="Kyrpides N.C."/>
            <person name="Klenk H.P."/>
        </authorList>
    </citation>
    <scope>NUCLEOTIDE SEQUENCE [LARGE SCALE GENOMIC DNA]</scope>
    <source>
        <strain evidence="3">DSM 44928 / JCM 14897 / NBRC 102108 / NRRL B-24433 / ID139908</strain>
    </source>
</reference>
<feature type="transmembrane region" description="Helical" evidence="1">
    <location>
        <begin position="27"/>
        <end position="47"/>
    </location>
</feature>
<keyword evidence="1" id="KW-1133">Transmembrane helix</keyword>
<protein>
    <submittedName>
        <fullName evidence="2">Uncharacterized protein</fullName>
    </submittedName>
</protein>